<evidence type="ECO:0008006" key="3">
    <source>
        <dbReference type="Google" id="ProtNLM"/>
    </source>
</evidence>
<dbReference type="AlphaFoldDB" id="A0A1M5YS09"/>
<keyword evidence="2" id="KW-1185">Reference proteome</keyword>
<dbReference type="Pfam" id="PF00756">
    <property type="entry name" value="Esterase"/>
    <property type="match status" value="1"/>
</dbReference>
<dbReference type="EMBL" id="FQXV01000010">
    <property type="protein sequence ID" value="SHI14634.1"/>
    <property type="molecule type" value="Genomic_DNA"/>
</dbReference>
<dbReference type="PANTHER" id="PTHR48098">
    <property type="entry name" value="ENTEROCHELIN ESTERASE-RELATED"/>
    <property type="match status" value="1"/>
</dbReference>
<sequence length="245" mass="27320">MTVHRSIYENREYYVCLPASYMYGDKHYPVVYVQDGDRLFPILEELLNTDAAGLPEHIIVGVVPQNRGDDYTPWPAPAVMDGAPAFGGLGDQYLQFLANGLKPHIDAGYRTLPGPLDTALIGVSLGGLISLYAIYRQDCFGCAVSISGSLWYPGFVSFMQSSIPRNADTRVLFLSGRGEGAGDPPPLRHSLKCLRRAHLILEKQIPHNVPIIWDDGGHMDNLRLRFEKGLQWTLLRSRTAFQQTF</sequence>
<organism evidence="1 2">
    <name type="scientific">Sporobacter termitidis DSM 10068</name>
    <dbReference type="NCBI Taxonomy" id="1123282"/>
    <lineage>
        <taxon>Bacteria</taxon>
        <taxon>Bacillati</taxon>
        <taxon>Bacillota</taxon>
        <taxon>Clostridia</taxon>
        <taxon>Eubacteriales</taxon>
        <taxon>Oscillospiraceae</taxon>
        <taxon>Sporobacter</taxon>
    </lineage>
</organism>
<dbReference type="InterPro" id="IPR000801">
    <property type="entry name" value="Esterase-like"/>
</dbReference>
<dbReference type="Proteomes" id="UP000183995">
    <property type="component" value="Unassembled WGS sequence"/>
</dbReference>
<name>A0A1M5YS09_9FIRM</name>
<dbReference type="PANTHER" id="PTHR48098:SF6">
    <property type="entry name" value="FERRI-BACILLIBACTIN ESTERASE BESA"/>
    <property type="match status" value="1"/>
</dbReference>
<dbReference type="STRING" id="1123282.SAMN02745823_02766"/>
<evidence type="ECO:0000313" key="1">
    <source>
        <dbReference type="EMBL" id="SHI14634.1"/>
    </source>
</evidence>
<gene>
    <name evidence="1" type="ORF">SAMN02745823_02766</name>
</gene>
<dbReference type="InterPro" id="IPR050583">
    <property type="entry name" value="Mycobacterial_A85_antigen"/>
</dbReference>
<accession>A0A1M5YS09</accession>
<dbReference type="Gene3D" id="3.40.50.1820">
    <property type="entry name" value="alpha/beta hydrolase"/>
    <property type="match status" value="1"/>
</dbReference>
<reference evidence="1 2" key="1">
    <citation type="submission" date="2016-11" db="EMBL/GenBank/DDBJ databases">
        <authorList>
            <person name="Jaros S."/>
            <person name="Januszkiewicz K."/>
            <person name="Wedrychowicz H."/>
        </authorList>
    </citation>
    <scope>NUCLEOTIDE SEQUENCE [LARGE SCALE GENOMIC DNA]</scope>
    <source>
        <strain evidence="1 2">DSM 10068</strain>
    </source>
</reference>
<proteinExistence type="predicted"/>
<evidence type="ECO:0000313" key="2">
    <source>
        <dbReference type="Proteomes" id="UP000183995"/>
    </source>
</evidence>
<dbReference type="SUPFAM" id="SSF53474">
    <property type="entry name" value="alpha/beta-Hydrolases"/>
    <property type="match status" value="1"/>
</dbReference>
<protein>
    <recommendedName>
        <fullName evidence="3">Alpha/beta hydrolase</fullName>
    </recommendedName>
</protein>
<dbReference type="InterPro" id="IPR029058">
    <property type="entry name" value="AB_hydrolase_fold"/>
</dbReference>